<sequence>MSNAQGQDQGQGGPPNIEVPPILPVRTAAEQASQQVTAGLRHILNQHQDGRIRVDAAKRTMLQYLTSYFALFNVCHNPQAMLQAWYGQINKHKRNLATAANEG</sequence>
<name>A0A0D0BXK1_9AGAR</name>
<dbReference type="EMBL" id="KN834919">
    <property type="protein sequence ID" value="KIK50207.1"/>
    <property type="molecule type" value="Genomic_DNA"/>
</dbReference>
<reference evidence="2 3" key="1">
    <citation type="submission" date="2014-04" db="EMBL/GenBank/DDBJ databases">
        <title>Evolutionary Origins and Diversification of the Mycorrhizal Mutualists.</title>
        <authorList>
            <consortium name="DOE Joint Genome Institute"/>
            <consortium name="Mycorrhizal Genomics Consortium"/>
            <person name="Kohler A."/>
            <person name="Kuo A."/>
            <person name="Nagy L.G."/>
            <person name="Floudas D."/>
            <person name="Copeland A."/>
            <person name="Barry K.W."/>
            <person name="Cichocki N."/>
            <person name="Veneault-Fourrey C."/>
            <person name="LaButti K."/>
            <person name="Lindquist E.A."/>
            <person name="Lipzen A."/>
            <person name="Lundell T."/>
            <person name="Morin E."/>
            <person name="Murat C."/>
            <person name="Riley R."/>
            <person name="Ohm R."/>
            <person name="Sun H."/>
            <person name="Tunlid A."/>
            <person name="Henrissat B."/>
            <person name="Grigoriev I.V."/>
            <person name="Hibbett D.S."/>
            <person name="Martin F."/>
        </authorList>
    </citation>
    <scope>NUCLEOTIDE SEQUENCE [LARGE SCALE GENOMIC DNA]</scope>
    <source>
        <strain evidence="2 3">FD-317 M1</strain>
    </source>
</reference>
<accession>A0A0D0BXK1</accession>
<feature type="region of interest" description="Disordered" evidence="1">
    <location>
        <begin position="1"/>
        <end position="21"/>
    </location>
</feature>
<proteinExistence type="predicted"/>
<dbReference type="AlphaFoldDB" id="A0A0D0BXK1"/>
<gene>
    <name evidence="2" type="ORF">GYMLUDRAFT_253180</name>
</gene>
<protein>
    <submittedName>
        <fullName evidence="2">Uncharacterized protein</fullName>
    </submittedName>
</protein>
<dbReference type="HOGENOM" id="CLU_2264059_0_0_1"/>
<organism evidence="2 3">
    <name type="scientific">Collybiopsis luxurians FD-317 M1</name>
    <dbReference type="NCBI Taxonomy" id="944289"/>
    <lineage>
        <taxon>Eukaryota</taxon>
        <taxon>Fungi</taxon>
        <taxon>Dikarya</taxon>
        <taxon>Basidiomycota</taxon>
        <taxon>Agaricomycotina</taxon>
        <taxon>Agaricomycetes</taxon>
        <taxon>Agaricomycetidae</taxon>
        <taxon>Agaricales</taxon>
        <taxon>Marasmiineae</taxon>
        <taxon>Omphalotaceae</taxon>
        <taxon>Collybiopsis</taxon>
        <taxon>Collybiopsis luxurians</taxon>
    </lineage>
</organism>
<evidence type="ECO:0000256" key="1">
    <source>
        <dbReference type="SAM" id="MobiDB-lite"/>
    </source>
</evidence>
<evidence type="ECO:0000313" key="2">
    <source>
        <dbReference type="EMBL" id="KIK50207.1"/>
    </source>
</evidence>
<keyword evidence="3" id="KW-1185">Reference proteome</keyword>
<evidence type="ECO:0000313" key="3">
    <source>
        <dbReference type="Proteomes" id="UP000053593"/>
    </source>
</evidence>
<dbReference type="Proteomes" id="UP000053593">
    <property type="component" value="Unassembled WGS sequence"/>
</dbReference>